<evidence type="ECO:0000256" key="4">
    <source>
        <dbReference type="ARBA" id="ARBA00022844"/>
    </source>
</evidence>
<evidence type="ECO:0000259" key="10">
    <source>
        <dbReference type="Pfam" id="PF00974"/>
    </source>
</evidence>
<evidence type="ECO:0000313" key="13">
    <source>
        <dbReference type="Proteomes" id="UP000169135"/>
    </source>
</evidence>
<evidence type="ECO:0000256" key="8">
    <source>
        <dbReference type="ARBA" id="ARBA00023180"/>
    </source>
</evidence>
<name>A0A024A1N5_9RHAB</name>
<organism evidence="12 13">
    <name type="scientific">Almpiwar virus</name>
    <dbReference type="NCBI Taxonomy" id="318843"/>
    <lineage>
        <taxon>Viruses</taxon>
        <taxon>Riboviria</taxon>
        <taxon>Orthornavirae</taxon>
        <taxon>Negarnaviricota</taxon>
        <taxon>Haploviricotina</taxon>
        <taxon>Monjiviricetes</taxon>
        <taxon>Mononegavirales</taxon>
        <taxon>Rhabdoviridae</taxon>
        <taxon>Alpharhabdovirinae</taxon>
        <taxon>Sripuvirus</taxon>
        <taxon>Sripuvirus almpiwar</taxon>
    </lineage>
</organism>
<protein>
    <submittedName>
        <fullName evidence="12">Virion transmembrane glycoprotein G</fullName>
    </submittedName>
</protein>
<feature type="transmembrane region" description="Helical" evidence="9">
    <location>
        <begin position="474"/>
        <end position="495"/>
    </location>
</feature>
<sequence>MDFKYGIFILLCLLGSTNCNYVLHWPTEKVDGWHPASHTQLRCPIRTASHPITERRGSVSFLVPTFAYSTHVDGYSCHKTEWVSKCTETWYWTTDISQIIRTAPVSKEECLEAITKKESGISQTPFFENPVCQWVNTVEKSHFFVIVNKKKVKIDPYNLDAIDSLFPGGRCSQDEDGAYNCPTIQAGVKWMTKDPDDYKIRWSMIRADYSYEESTKKFVLWGGGLPTTYFNGSCQMTFQKQTGVRFPNGFWAMPPERKWTDTDFVTMWNNLPACKEGTEVYYPNAHEEFSEHGMEIDDLILSLKCLDIIREFDETGKISFLDLSFFSPDKPSFGHVYRLNEGKLEVATTNYGSCVMKSGHEYSGNELCHDTNDRVISYRDWVPSGIQGRMSAFNGVYKDNGKIRHAGYQLWANRLTESDIQRYQMARVSHPIENVISKLVPGLNVTFDATGQRGELVDDFLSGVSEGWRKFLKYGAMTLILLAVLLLFLFMCNLLPKFKPKRPALERYAMTEF</sequence>
<dbReference type="GO" id="GO:0055036">
    <property type="term" value="C:virion membrane"/>
    <property type="evidence" value="ECO:0007669"/>
    <property type="project" value="UniProtKB-SubCell"/>
</dbReference>
<dbReference type="RefSeq" id="YP_009094370.1">
    <property type="nucleotide sequence ID" value="NC_025391.1"/>
</dbReference>
<dbReference type="InterPro" id="IPR055447">
    <property type="entry name" value="Rhabdo_glycop_CD"/>
</dbReference>
<evidence type="ECO:0000256" key="3">
    <source>
        <dbReference type="ARBA" id="ARBA00022729"/>
    </source>
</evidence>
<evidence type="ECO:0000256" key="6">
    <source>
        <dbReference type="ARBA" id="ARBA00022989"/>
    </source>
</evidence>
<dbReference type="Gene3D" id="2.30.29.130">
    <property type="match status" value="1"/>
</dbReference>
<comment type="subcellular location">
    <subcellularLocation>
        <location evidence="1">Virion membrane</location>
        <topology evidence="1">Single-pass type I membrane protein</topology>
    </subcellularLocation>
</comment>
<evidence type="ECO:0000256" key="2">
    <source>
        <dbReference type="ARBA" id="ARBA00022692"/>
    </source>
</evidence>
<gene>
    <name evidence="12" type="primary">G</name>
</gene>
<keyword evidence="5" id="KW-0261">Viral envelope protein</keyword>
<keyword evidence="3" id="KW-0732">Signal</keyword>
<feature type="domain" description="Spike glycoprotein fusion" evidence="10">
    <location>
        <begin position="72"/>
        <end position="171"/>
    </location>
</feature>
<evidence type="ECO:0000256" key="5">
    <source>
        <dbReference type="ARBA" id="ARBA00022879"/>
    </source>
</evidence>
<dbReference type="Proteomes" id="UP000169135">
    <property type="component" value="Segment"/>
</dbReference>
<evidence type="ECO:0000256" key="7">
    <source>
        <dbReference type="ARBA" id="ARBA00023136"/>
    </source>
</evidence>
<dbReference type="OrthoDB" id="21147at10239"/>
<feature type="domain" description="Spike glycoprotein G central" evidence="11">
    <location>
        <begin position="274"/>
        <end position="401"/>
    </location>
</feature>
<evidence type="ECO:0000259" key="11">
    <source>
        <dbReference type="Pfam" id="PF24833"/>
    </source>
</evidence>
<keyword evidence="13" id="KW-1185">Reference proteome</keyword>
<proteinExistence type="predicted"/>
<keyword evidence="8" id="KW-0325">Glycoprotein</keyword>
<dbReference type="EMBL" id="KJ399977">
    <property type="protein sequence ID" value="AHY85663.1"/>
    <property type="molecule type" value="Viral_cRNA"/>
</dbReference>
<evidence type="ECO:0000313" key="12">
    <source>
        <dbReference type="EMBL" id="AHY85663.1"/>
    </source>
</evidence>
<keyword evidence="6 9" id="KW-1133">Transmembrane helix</keyword>
<dbReference type="Pfam" id="PF24833">
    <property type="entry name" value="Rhabdo_glycop_CD"/>
    <property type="match status" value="1"/>
</dbReference>
<keyword evidence="2 9" id="KW-0812">Transmembrane</keyword>
<evidence type="ECO:0000256" key="1">
    <source>
        <dbReference type="ARBA" id="ARBA00004563"/>
    </source>
</evidence>
<accession>A0A024A1N5</accession>
<dbReference type="Pfam" id="PF00974">
    <property type="entry name" value="Rhabdo_glycop_FD"/>
    <property type="match status" value="1"/>
</dbReference>
<evidence type="ECO:0000256" key="9">
    <source>
        <dbReference type="SAM" id="Phobius"/>
    </source>
</evidence>
<reference evidence="12 13" key="1">
    <citation type="submission" date="2014-02" db="EMBL/GenBank/DDBJ databases">
        <title>Characterisation of Almpiwar virus, Harrison Dam virus and Walkabout Creek virus; three novel rhabdoviruses from northern Australia.</title>
        <authorList>
            <person name="McAllister J."/>
            <person name="Gauci P.J."/>
            <person name="Mitchell I.R."/>
            <person name="Boyle D.B."/>
            <person name="Bulach D.M."/>
            <person name="Weir R.P."/>
            <person name="Melville L.F."/>
            <person name="Davis S.S."/>
            <person name="Gubala A.J."/>
        </authorList>
    </citation>
    <scope>NUCLEOTIDE SEQUENCE [LARGE SCALE GENOMIC DNA]</scope>
    <source>
        <strain evidence="12">MRM4059</strain>
    </source>
</reference>
<dbReference type="SUPFAM" id="SSF161008">
    <property type="entry name" value="Viral glycoprotein ectodomain-like"/>
    <property type="match status" value="1"/>
</dbReference>
<dbReference type="GO" id="GO:0019031">
    <property type="term" value="C:viral envelope"/>
    <property type="evidence" value="ECO:0007669"/>
    <property type="project" value="UniProtKB-KW"/>
</dbReference>
<dbReference type="KEGG" id="vg:21011813"/>
<dbReference type="InterPro" id="IPR001903">
    <property type="entry name" value="Rhabdo_glycop_FD"/>
</dbReference>
<keyword evidence="7 9" id="KW-0472">Membrane</keyword>
<keyword evidence="4" id="KW-0946">Virion</keyword>